<protein>
    <submittedName>
        <fullName evidence="2">Uncharacterized protein</fullName>
    </submittedName>
</protein>
<feature type="region of interest" description="Disordered" evidence="1">
    <location>
        <begin position="21"/>
        <end position="101"/>
    </location>
</feature>
<sequence length="325" mass="33748">KGGLVWDSLSPAPTARALVGPALAPHGDTTLPPLFGGIQVQQPSQTSSPKPGCGQTTPPKGLSDTLRLTPLSDTLTASAPLGPGSHKAFQRMQTPGQGRARALGGIPRTAAGCTTGQVSTCLCSVARTHRPSGWRTERGQRPVLPPPSGGQGPGLPDLAALSPGHRGRLANLSAVARAPCPLQVRLAAWPSCGAQMPRPPGTAHPDPGDPQHRAWDLGLHFPSPFKEGGCRVTGSGIGEQFWRSDDDHGHGLAIQLLVTELNPSSRGRRQAQDGNGTAHTSLPRSPCSPSLHLSEAPELLPLSPWWPRSVSQRGLRAGACGLGQT</sequence>
<feature type="non-terminal residue" evidence="2">
    <location>
        <position position="1"/>
    </location>
</feature>
<proteinExistence type="predicted"/>
<feature type="region of interest" description="Disordered" evidence="1">
    <location>
        <begin position="261"/>
        <end position="291"/>
    </location>
</feature>
<feature type="compositionally biased region" description="Polar residues" evidence="1">
    <location>
        <begin position="272"/>
        <end position="283"/>
    </location>
</feature>
<organism evidence="2 3">
    <name type="scientific">Monodon monoceros</name>
    <name type="common">Narwhal</name>
    <name type="synonym">Ceratodon monodon</name>
    <dbReference type="NCBI Taxonomy" id="40151"/>
    <lineage>
        <taxon>Eukaryota</taxon>
        <taxon>Metazoa</taxon>
        <taxon>Chordata</taxon>
        <taxon>Craniata</taxon>
        <taxon>Vertebrata</taxon>
        <taxon>Euteleostomi</taxon>
        <taxon>Mammalia</taxon>
        <taxon>Eutheria</taxon>
        <taxon>Laurasiatheria</taxon>
        <taxon>Artiodactyla</taxon>
        <taxon>Whippomorpha</taxon>
        <taxon>Cetacea</taxon>
        <taxon>Odontoceti</taxon>
        <taxon>Monodontidae</taxon>
        <taxon>Monodon</taxon>
    </lineage>
</organism>
<accession>A0A4U1FPN7</accession>
<dbReference type="EMBL" id="RWIC01000047">
    <property type="protein sequence ID" value="TKC51757.1"/>
    <property type="molecule type" value="Genomic_DNA"/>
</dbReference>
<reference evidence="3" key="1">
    <citation type="journal article" date="2019" name="IScience">
        <title>Narwhal Genome Reveals Long-Term Low Genetic Diversity despite Current Large Abundance Size.</title>
        <authorList>
            <person name="Westbury M.V."/>
            <person name="Petersen B."/>
            <person name="Garde E."/>
            <person name="Heide-Jorgensen M.P."/>
            <person name="Lorenzen E.D."/>
        </authorList>
    </citation>
    <scope>NUCLEOTIDE SEQUENCE [LARGE SCALE GENOMIC DNA]</scope>
</reference>
<feature type="region of interest" description="Disordered" evidence="1">
    <location>
        <begin position="132"/>
        <end position="157"/>
    </location>
</feature>
<dbReference type="AlphaFoldDB" id="A0A4U1FPN7"/>
<evidence type="ECO:0000313" key="2">
    <source>
        <dbReference type="EMBL" id="TKC51757.1"/>
    </source>
</evidence>
<evidence type="ECO:0000256" key="1">
    <source>
        <dbReference type="SAM" id="MobiDB-lite"/>
    </source>
</evidence>
<gene>
    <name evidence="2" type="ORF">EI555_013332</name>
</gene>
<evidence type="ECO:0000313" key="3">
    <source>
        <dbReference type="Proteomes" id="UP000308365"/>
    </source>
</evidence>
<dbReference type="Proteomes" id="UP000308365">
    <property type="component" value="Unassembled WGS sequence"/>
</dbReference>
<feature type="compositionally biased region" description="Polar residues" evidence="1">
    <location>
        <begin position="39"/>
        <end position="58"/>
    </location>
</feature>
<name>A0A4U1FPN7_MONMO</name>
<comment type="caution">
    <text evidence="2">The sequence shown here is derived from an EMBL/GenBank/DDBJ whole genome shotgun (WGS) entry which is preliminary data.</text>
</comment>